<dbReference type="Proteomes" id="UP000231279">
    <property type="component" value="Unassembled WGS sequence"/>
</dbReference>
<sequence length="325" mass="37462">MFDSDQLQYQFIASRTSSSLPIIPLSFPLSGNPLFDPYSSSSSSSLHTQIIHNTTKNNIDDENKVENPINSTSFALQTERSMDPWSNDEVLALLKLRSTMEIWFPDFTWEHISRKLGELGYKKSAEQCKEKFEEESRSFNTVSSNKNNIFSELDELYPAEKTTQHMEKVYKNHVEENPSPKSDEEVIKKPLKSSKKRKRSSSSSSSKDTKLEKFKGFCEAFVKKMMAQQEEMHNKMIEDILKRDEAKIARDEAWKNQEKDRIKKEIEVRASEQENAAKRQGKIIEFLKKFTCEKDQILAKNVIASNSYTSVCNNRTSSTDVITAH</sequence>
<dbReference type="FunFam" id="1.10.10.60:FF:000061">
    <property type="entry name" value="Trihelix transcription factor GT-2"/>
    <property type="match status" value="1"/>
</dbReference>
<evidence type="ECO:0000256" key="5">
    <source>
        <dbReference type="ARBA" id="ARBA00023163"/>
    </source>
</evidence>
<protein>
    <submittedName>
        <fullName evidence="9">Transcription factor GT-2</fullName>
    </submittedName>
</protein>
<evidence type="ECO:0000256" key="7">
    <source>
        <dbReference type="SAM" id="MobiDB-lite"/>
    </source>
</evidence>
<dbReference type="Pfam" id="PF13837">
    <property type="entry name" value="Myb_DNA-bind_4"/>
    <property type="match status" value="1"/>
</dbReference>
<dbReference type="GO" id="GO:0005634">
    <property type="term" value="C:nucleus"/>
    <property type="evidence" value="ECO:0007669"/>
    <property type="project" value="UniProtKB-SubCell"/>
</dbReference>
<keyword evidence="2" id="KW-0677">Repeat</keyword>
<evidence type="ECO:0000256" key="1">
    <source>
        <dbReference type="ARBA" id="ARBA00004123"/>
    </source>
</evidence>
<keyword evidence="5" id="KW-0804">Transcription</keyword>
<keyword evidence="6" id="KW-0539">Nucleus</keyword>
<evidence type="ECO:0000256" key="3">
    <source>
        <dbReference type="ARBA" id="ARBA00023015"/>
    </source>
</evidence>
<evidence type="ECO:0000259" key="8">
    <source>
        <dbReference type="PROSITE" id="PS50090"/>
    </source>
</evidence>
<dbReference type="OrthoDB" id="691673at2759"/>
<keyword evidence="10" id="KW-1185">Reference proteome</keyword>
<feature type="domain" description="Myb-like" evidence="8">
    <location>
        <begin position="77"/>
        <end position="136"/>
    </location>
</feature>
<feature type="compositionally biased region" description="Basic and acidic residues" evidence="7">
    <location>
        <begin position="173"/>
        <end position="188"/>
    </location>
</feature>
<dbReference type="AlphaFoldDB" id="A0A2G9IA14"/>
<organism evidence="9 10">
    <name type="scientific">Handroanthus impetiginosus</name>
    <dbReference type="NCBI Taxonomy" id="429701"/>
    <lineage>
        <taxon>Eukaryota</taxon>
        <taxon>Viridiplantae</taxon>
        <taxon>Streptophyta</taxon>
        <taxon>Embryophyta</taxon>
        <taxon>Tracheophyta</taxon>
        <taxon>Spermatophyta</taxon>
        <taxon>Magnoliopsida</taxon>
        <taxon>eudicotyledons</taxon>
        <taxon>Gunneridae</taxon>
        <taxon>Pentapetalae</taxon>
        <taxon>asterids</taxon>
        <taxon>lamiids</taxon>
        <taxon>Lamiales</taxon>
        <taxon>Bignoniaceae</taxon>
        <taxon>Crescentiina</taxon>
        <taxon>Tabebuia alliance</taxon>
        <taxon>Handroanthus</taxon>
    </lineage>
</organism>
<dbReference type="PANTHER" id="PTHR21654:SF61">
    <property type="entry name" value="TRIHELIX TRANSCRIPTION FACTOR GTL2"/>
    <property type="match status" value="1"/>
</dbReference>
<evidence type="ECO:0000313" key="9">
    <source>
        <dbReference type="EMBL" id="PIN26593.1"/>
    </source>
</evidence>
<evidence type="ECO:0000313" key="10">
    <source>
        <dbReference type="Proteomes" id="UP000231279"/>
    </source>
</evidence>
<feature type="compositionally biased region" description="Basic residues" evidence="7">
    <location>
        <begin position="189"/>
        <end position="200"/>
    </location>
</feature>
<evidence type="ECO:0000256" key="2">
    <source>
        <dbReference type="ARBA" id="ARBA00022737"/>
    </source>
</evidence>
<accession>A0A2G9IA14</accession>
<dbReference type="GO" id="GO:0006355">
    <property type="term" value="P:regulation of DNA-templated transcription"/>
    <property type="evidence" value="ECO:0007669"/>
    <property type="project" value="UniProtKB-ARBA"/>
</dbReference>
<comment type="subcellular location">
    <subcellularLocation>
        <location evidence="1">Nucleus</location>
    </subcellularLocation>
</comment>
<keyword evidence="4" id="KW-0238">DNA-binding</keyword>
<gene>
    <name evidence="9" type="ORF">CDL12_00660</name>
</gene>
<dbReference type="PANTHER" id="PTHR21654">
    <property type="entry name" value="FI21293P1"/>
    <property type="match status" value="1"/>
</dbReference>
<reference evidence="10" key="1">
    <citation type="journal article" date="2018" name="Gigascience">
        <title>Genome assembly of the Pink Ipe (Handroanthus impetiginosus, Bignoniaceae), a highly valued, ecologically keystone Neotropical timber forest tree.</title>
        <authorList>
            <person name="Silva-Junior O.B."/>
            <person name="Grattapaglia D."/>
            <person name="Novaes E."/>
            <person name="Collevatti R.G."/>
        </authorList>
    </citation>
    <scope>NUCLEOTIDE SEQUENCE [LARGE SCALE GENOMIC DNA]</scope>
    <source>
        <strain evidence="10">cv. UFG-1</strain>
    </source>
</reference>
<evidence type="ECO:0000256" key="4">
    <source>
        <dbReference type="ARBA" id="ARBA00023125"/>
    </source>
</evidence>
<dbReference type="EMBL" id="NKXS01000072">
    <property type="protein sequence ID" value="PIN26593.1"/>
    <property type="molecule type" value="Genomic_DNA"/>
</dbReference>
<dbReference type="InterPro" id="IPR001005">
    <property type="entry name" value="SANT/Myb"/>
</dbReference>
<dbReference type="STRING" id="429701.A0A2G9IA14"/>
<evidence type="ECO:0000256" key="6">
    <source>
        <dbReference type="ARBA" id="ARBA00023242"/>
    </source>
</evidence>
<keyword evidence="3" id="KW-0805">Transcription regulation</keyword>
<dbReference type="InterPro" id="IPR044822">
    <property type="entry name" value="Myb_DNA-bind_4"/>
</dbReference>
<comment type="caution">
    <text evidence="9">The sequence shown here is derived from an EMBL/GenBank/DDBJ whole genome shotgun (WGS) entry which is preliminary data.</text>
</comment>
<feature type="region of interest" description="Disordered" evidence="7">
    <location>
        <begin position="173"/>
        <end position="208"/>
    </location>
</feature>
<dbReference type="PROSITE" id="PS50090">
    <property type="entry name" value="MYB_LIKE"/>
    <property type="match status" value="1"/>
</dbReference>
<dbReference type="Gene3D" id="1.10.10.60">
    <property type="entry name" value="Homeodomain-like"/>
    <property type="match status" value="1"/>
</dbReference>
<dbReference type="GO" id="GO:0003677">
    <property type="term" value="F:DNA binding"/>
    <property type="evidence" value="ECO:0007669"/>
    <property type="project" value="UniProtKB-KW"/>
</dbReference>
<proteinExistence type="predicted"/>
<name>A0A2G9IA14_9LAMI</name>